<sequence length="571" mass="61718">MRRLTVRYRGSDHAALTDVGFSVLPAQMVALVGRSGSGKSTTARAITALLPRAVQLDGSILVGGQEILGVGPDRSAPNIALISQNADRALNPTMRIGQQLVEAQRARGCPRRVARARSVELLELMRFDDPNRVYRSYPDQLSGGMRQRALISIALASNPRVLIADEATTALDVETQRHMMDLLASLRQDLSMAVLLISHDANLVAAYADDVVELRDGRVVQRATERLAETGGTQPPRPGPAVVGPFVDPTGSFVEGTPLVELVNISHRFDGPRRGTSPTVALSDVSLTVRRGETLTLIGASGAGKTTLAHSILHSPPPTSGHVSIDGVDPTTLPAKVRPWQRASVQLIFQNRGAAFDPTWTVFRIVSEPLRVNHSGTRLERRARVRETLDRVGLPWLIFSSLRRSQLSGGQLQLLALARALAPLPELIICDEAFSAMDATTRTRALDVLTQFQREQGCSYLFITHDLDLAAAVSDRVAVLYRGQLCEVGPAARIFNAPTHPYSHGLTGRDSAPNQAGLTNPAANPAGRDDDTGCIFRSRCPRAQAICGQLRPRLRAVSASHEVACHFPYVP</sequence>
<dbReference type="PANTHER" id="PTHR43297:SF14">
    <property type="entry name" value="ATPASE AAA-TYPE CORE DOMAIN-CONTAINING PROTEIN"/>
    <property type="match status" value="1"/>
</dbReference>
<proteinExistence type="inferred from homology"/>
<keyword evidence="13" id="KW-1185">Reference proteome</keyword>
<evidence type="ECO:0000256" key="9">
    <source>
        <dbReference type="ARBA" id="ARBA00023136"/>
    </source>
</evidence>
<keyword evidence="8" id="KW-1278">Translocase</keyword>
<evidence type="ECO:0000256" key="5">
    <source>
        <dbReference type="ARBA" id="ARBA00022519"/>
    </source>
</evidence>
<dbReference type="EMBL" id="CP097332">
    <property type="protein sequence ID" value="UQX87099.1"/>
    <property type="molecule type" value="Genomic_DNA"/>
</dbReference>
<feature type="domain" description="ABC transporter" evidence="11">
    <location>
        <begin position="260"/>
        <end position="507"/>
    </location>
</feature>
<dbReference type="InterPro" id="IPR013563">
    <property type="entry name" value="Oligopep_ABC_C"/>
</dbReference>
<keyword evidence="9" id="KW-0472">Membrane</keyword>
<keyword evidence="3" id="KW-0813">Transport</keyword>
<dbReference type="NCBIfam" id="TIGR01727">
    <property type="entry name" value="oligo_HPY"/>
    <property type="match status" value="1"/>
</dbReference>
<evidence type="ECO:0000256" key="2">
    <source>
        <dbReference type="ARBA" id="ARBA00005417"/>
    </source>
</evidence>
<dbReference type="Pfam" id="PF00005">
    <property type="entry name" value="ABC_tran"/>
    <property type="match status" value="2"/>
</dbReference>
<dbReference type="SMART" id="SM00382">
    <property type="entry name" value="AAA"/>
    <property type="match status" value="2"/>
</dbReference>
<dbReference type="GO" id="GO:0005524">
    <property type="term" value="F:ATP binding"/>
    <property type="evidence" value="ECO:0007669"/>
    <property type="project" value="UniProtKB-KW"/>
</dbReference>
<dbReference type="Gene3D" id="3.40.50.300">
    <property type="entry name" value="P-loop containing nucleotide triphosphate hydrolases"/>
    <property type="match status" value="2"/>
</dbReference>
<evidence type="ECO:0000256" key="4">
    <source>
        <dbReference type="ARBA" id="ARBA00022475"/>
    </source>
</evidence>
<evidence type="ECO:0000256" key="1">
    <source>
        <dbReference type="ARBA" id="ARBA00004202"/>
    </source>
</evidence>
<dbReference type="Proteomes" id="UP001056336">
    <property type="component" value="Chromosome"/>
</dbReference>
<dbReference type="InterPro" id="IPR003593">
    <property type="entry name" value="AAA+_ATPase"/>
</dbReference>
<keyword evidence="4" id="KW-1003">Cell membrane</keyword>
<feature type="compositionally biased region" description="Polar residues" evidence="10">
    <location>
        <begin position="512"/>
        <end position="522"/>
    </location>
</feature>
<comment type="similarity">
    <text evidence="2">Belongs to the ABC transporter superfamily.</text>
</comment>
<dbReference type="SUPFAM" id="SSF52540">
    <property type="entry name" value="P-loop containing nucleoside triphosphate hydrolases"/>
    <property type="match status" value="2"/>
</dbReference>
<dbReference type="PROSITE" id="PS50893">
    <property type="entry name" value="ABC_TRANSPORTER_2"/>
    <property type="match status" value="2"/>
</dbReference>
<feature type="domain" description="ABC transporter" evidence="11">
    <location>
        <begin position="1"/>
        <end position="241"/>
    </location>
</feature>
<evidence type="ECO:0000313" key="12">
    <source>
        <dbReference type="EMBL" id="UQX87099.1"/>
    </source>
</evidence>
<dbReference type="Pfam" id="PF08352">
    <property type="entry name" value="oligo_HPY"/>
    <property type="match status" value="1"/>
</dbReference>
<evidence type="ECO:0000256" key="3">
    <source>
        <dbReference type="ARBA" id="ARBA00022448"/>
    </source>
</evidence>
<protein>
    <submittedName>
        <fullName evidence="12">ABC transporter ATP-binding protein</fullName>
    </submittedName>
</protein>
<evidence type="ECO:0000256" key="7">
    <source>
        <dbReference type="ARBA" id="ARBA00022840"/>
    </source>
</evidence>
<keyword evidence="7 12" id="KW-0067">ATP-binding</keyword>
<evidence type="ECO:0000256" key="6">
    <source>
        <dbReference type="ARBA" id="ARBA00022741"/>
    </source>
</evidence>
<name>A0ABY4QVU9_9ACTN</name>
<dbReference type="RefSeq" id="WP_249769545.1">
    <property type="nucleotide sequence ID" value="NZ_CP097332.1"/>
</dbReference>
<keyword evidence="5" id="KW-0997">Cell inner membrane</keyword>
<dbReference type="PANTHER" id="PTHR43297">
    <property type="entry name" value="OLIGOPEPTIDE TRANSPORT ATP-BINDING PROTEIN APPD"/>
    <property type="match status" value="1"/>
</dbReference>
<feature type="region of interest" description="Disordered" evidence="10">
    <location>
        <begin position="505"/>
        <end position="525"/>
    </location>
</feature>
<accession>A0ABY4QVU9</accession>
<dbReference type="PROSITE" id="PS00211">
    <property type="entry name" value="ABC_TRANSPORTER_1"/>
    <property type="match status" value="2"/>
</dbReference>
<evidence type="ECO:0000313" key="13">
    <source>
        <dbReference type="Proteomes" id="UP001056336"/>
    </source>
</evidence>
<gene>
    <name evidence="12" type="ORF">M6D93_12380</name>
</gene>
<evidence type="ECO:0000256" key="10">
    <source>
        <dbReference type="SAM" id="MobiDB-lite"/>
    </source>
</evidence>
<organism evidence="12 13">
    <name type="scientific">Jatrophihabitans telluris</name>
    <dbReference type="NCBI Taxonomy" id="2038343"/>
    <lineage>
        <taxon>Bacteria</taxon>
        <taxon>Bacillati</taxon>
        <taxon>Actinomycetota</taxon>
        <taxon>Actinomycetes</taxon>
        <taxon>Jatrophihabitantales</taxon>
        <taxon>Jatrophihabitantaceae</taxon>
        <taxon>Jatrophihabitans</taxon>
    </lineage>
</organism>
<dbReference type="CDD" id="cd03257">
    <property type="entry name" value="ABC_NikE_OppD_transporters"/>
    <property type="match status" value="2"/>
</dbReference>
<keyword evidence="6" id="KW-0547">Nucleotide-binding</keyword>
<evidence type="ECO:0000256" key="8">
    <source>
        <dbReference type="ARBA" id="ARBA00022967"/>
    </source>
</evidence>
<reference evidence="12" key="1">
    <citation type="journal article" date="2018" name="Int. J. Syst. Evol. Microbiol.">
        <title>Jatrophihabitans telluris sp. nov., isolated from sediment soil of lava forest wetlands and the emended description of the genus Jatrophihabitans.</title>
        <authorList>
            <person name="Lee K.C."/>
            <person name="Suh M.K."/>
            <person name="Eom M.K."/>
            <person name="Kim K.K."/>
            <person name="Kim J.S."/>
            <person name="Kim D.S."/>
            <person name="Ko S.H."/>
            <person name="Shin Y.K."/>
            <person name="Lee J.S."/>
        </authorList>
    </citation>
    <scope>NUCLEOTIDE SEQUENCE</scope>
    <source>
        <strain evidence="12">N237</strain>
    </source>
</reference>
<evidence type="ECO:0000259" key="11">
    <source>
        <dbReference type="PROSITE" id="PS50893"/>
    </source>
</evidence>
<dbReference type="InterPro" id="IPR027417">
    <property type="entry name" value="P-loop_NTPase"/>
</dbReference>
<comment type="subcellular location">
    <subcellularLocation>
        <location evidence="1">Cell membrane</location>
        <topology evidence="1">Peripheral membrane protein</topology>
    </subcellularLocation>
</comment>
<dbReference type="InterPro" id="IPR017871">
    <property type="entry name" value="ABC_transporter-like_CS"/>
</dbReference>
<dbReference type="InterPro" id="IPR050388">
    <property type="entry name" value="ABC_Ni/Peptide_Import"/>
</dbReference>
<dbReference type="InterPro" id="IPR003439">
    <property type="entry name" value="ABC_transporter-like_ATP-bd"/>
</dbReference>
<reference evidence="12" key="2">
    <citation type="submission" date="2022-05" db="EMBL/GenBank/DDBJ databases">
        <authorList>
            <person name="Kim J.-S."/>
            <person name="Lee K."/>
            <person name="Suh M."/>
            <person name="Eom M."/>
            <person name="Kim J.-S."/>
            <person name="Kim D.-S."/>
            <person name="Ko S.-H."/>
            <person name="Shin Y."/>
            <person name="Lee J.-S."/>
        </authorList>
    </citation>
    <scope>NUCLEOTIDE SEQUENCE</scope>
    <source>
        <strain evidence="12">N237</strain>
    </source>
</reference>